<protein>
    <recommendedName>
        <fullName evidence="1">PiggyBac transposable element-derived protein domain-containing protein</fullName>
    </recommendedName>
</protein>
<dbReference type="EMBL" id="JANEYF010000822">
    <property type="protein sequence ID" value="KAJ8967818.1"/>
    <property type="molecule type" value="Genomic_DNA"/>
</dbReference>
<sequence length="150" mass="17422">MKEIVLLHTNEKGTSIYNESWKIISIVELDAAIGLCLLAGVIHSRNQDLRELWDEEVGIARFKATVSINTFEVILQCIRFDDEATREERRATDKLALISQYFNLFVDNCKKNYIPDVNITVDEQLYPWRGRAKHVKTYIPSKPDKYGIKF</sequence>
<dbReference type="PANTHER" id="PTHR46599:SF6">
    <property type="entry name" value="DUAL SPECIFICITY PHOSPHATASE 26"/>
    <property type="match status" value="1"/>
</dbReference>
<dbReference type="InterPro" id="IPR029526">
    <property type="entry name" value="PGBD"/>
</dbReference>
<dbReference type="AlphaFoldDB" id="A0AAV8ZPL0"/>
<evidence type="ECO:0000313" key="2">
    <source>
        <dbReference type="EMBL" id="KAJ8967818.1"/>
    </source>
</evidence>
<dbReference type="Pfam" id="PF13843">
    <property type="entry name" value="DDE_Tnp_1_7"/>
    <property type="match status" value="1"/>
</dbReference>
<evidence type="ECO:0000313" key="3">
    <source>
        <dbReference type="Proteomes" id="UP001162156"/>
    </source>
</evidence>
<comment type="caution">
    <text evidence="2">The sequence shown here is derived from an EMBL/GenBank/DDBJ whole genome shotgun (WGS) entry which is preliminary data.</text>
</comment>
<organism evidence="2 3">
    <name type="scientific">Rhamnusium bicolor</name>
    <dbReference type="NCBI Taxonomy" id="1586634"/>
    <lineage>
        <taxon>Eukaryota</taxon>
        <taxon>Metazoa</taxon>
        <taxon>Ecdysozoa</taxon>
        <taxon>Arthropoda</taxon>
        <taxon>Hexapoda</taxon>
        <taxon>Insecta</taxon>
        <taxon>Pterygota</taxon>
        <taxon>Neoptera</taxon>
        <taxon>Endopterygota</taxon>
        <taxon>Coleoptera</taxon>
        <taxon>Polyphaga</taxon>
        <taxon>Cucujiformia</taxon>
        <taxon>Chrysomeloidea</taxon>
        <taxon>Cerambycidae</taxon>
        <taxon>Lepturinae</taxon>
        <taxon>Rhagiini</taxon>
        <taxon>Rhamnusium</taxon>
    </lineage>
</organism>
<proteinExistence type="predicted"/>
<evidence type="ECO:0000259" key="1">
    <source>
        <dbReference type="Pfam" id="PF13843"/>
    </source>
</evidence>
<keyword evidence="3" id="KW-1185">Reference proteome</keyword>
<dbReference type="Proteomes" id="UP001162156">
    <property type="component" value="Unassembled WGS sequence"/>
</dbReference>
<name>A0AAV8ZPL0_9CUCU</name>
<accession>A0AAV8ZPL0</accession>
<reference evidence="2" key="1">
    <citation type="journal article" date="2023" name="Insect Mol. Biol.">
        <title>Genome sequencing provides insights into the evolution of gene families encoding plant cell wall-degrading enzymes in longhorned beetles.</title>
        <authorList>
            <person name="Shin N.R."/>
            <person name="Okamura Y."/>
            <person name="Kirsch R."/>
            <person name="Pauchet Y."/>
        </authorList>
    </citation>
    <scope>NUCLEOTIDE SEQUENCE</scope>
    <source>
        <strain evidence="2">RBIC_L_NR</strain>
    </source>
</reference>
<feature type="domain" description="PiggyBac transposable element-derived protein" evidence="1">
    <location>
        <begin position="8"/>
        <end position="150"/>
    </location>
</feature>
<gene>
    <name evidence="2" type="ORF">NQ314_002617</name>
</gene>
<dbReference type="PANTHER" id="PTHR46599">
    <property type="entry name" value="PIGGYBAC TRANSPOSABLE ELEMENT-DERIVED PROTEIN 4"/>
    <property type="match status" value="1"/>
</dbReference>